<name>X0B2Q9_FUSOX</name>
<dbReference type="Proteomes" id="UP000030663">
    <property type="component" value="Unassembled WGS sequence"/>
</dbReference>
<evidence type="ECO:0000313" key="1">
    <source>
        <dbReference type="EMBL" id="EXK76405.1"/>
    </source>
</evidence>
<reference evidence="1 2" key="1">
    <citation type="submission" date="2011-11" db="EMBL/GenBank/DDBJ databases">
        <title>The Genome Sequence of Fusarium oxysporum PHW815.</title>
        <authorList>
            <consortium name="The Broad Institute Genome Sequencing Platform"/>
            <person name="Ma L.-J."/>
            <person name="Gale L.R."/>
            <person name="Schwartz D.C."/>
            <person name="Zhou S."/>
            <person name="Corby-Kistler H."/>
            <person name="Young S.K."/>
            <person name="Zeng Q."/>
            <person name="Gargeya S."/>
            <person name="Fitzgerald M."/>
            <person name="Haas B."/>
            <person name="Abouelleil A."/>
            <person name="Alvarado L."/>
            <person name="Arachchi H.M."/>
            <person name="Berlin A."/>
            <person name="Brown A."/>
            <person name="Chapman S.B."/>
            <person name="Chen Z."/>
            <person name="Dunbar C."/>
            <person name="Freedman E."/>
            <person name="Gearin G."/>
            <person name="Goldberg J."/>
            <person name="Griggs A."/>
            <person name="Gujja S."/>
            <person name="Heiman D."/>
            <person name="Howarth C."/>
            <person name="Larson L."/>
            <person name="Lui A."/>
            <person name="MacDonald P.J.P."/>
            <person name="Montmayeur A."/>
            <person name="Murphy C."/>
            <person name="Neiman D."/>
            <person name="Pearson M."/>
            <person name="Priest M."/>
            <person name="Roberts A."/>
            <person name="Saif S."/>
            <person name="Shea T."/>
            <person name="Shenoy N."/>
            <person name="Sisk P."/>
            <person name="Stolte C."/>
            <person name="Sykes S."/>
            <person name="Wortman J."/>
            <person name="Nusbaum C."/>
            <person name="Birren B."/>
        </authorList>
    </citation>
    <scope>NUCLEOTIDE SEQUENCE [LARGE SCALE GENOMIC DNA]</scope>
    <source>
        <strain evidence="1 2">54005</strain>
    </source>
</reference>
<dbReference type="AlphaFoldDB" id="X0B2Q9"/>
<dbReference type="HOGENOM" id="CLU_2794094_0_0_1"/>
<proteinExistence type="predicted"/>
<protein>
    <submittedName>
        <fullName evidence="1">Uncharacterized protein</fullName>
    </submittedName>
</protein>
<keyword evidence="2" id="KW-1185">Reference proteome</keyword>
<sequence>MPHRSVLHRFANLFMNKTGDNYAGLETSSHNREAGHGKQAGRRRYNIYSGWRGLSTVIVELFGRRALL</sequence>
<gene>
    <name evidence="1" type="ORF">FOQG_18854</name>
</gene>
<evidence type="ECO:0000313" key="2">
    <source>
        <dbReference type="Proteomes" id="UP000030663"/>
    </source>
</evidence>
<organism evidence="1 2">
    <name type="scientific">Fusarium oxysporum f. sp. raphani 54005</name>
    <dbReference type="NCBI Taxonomy" id="1089458"/>
    <lineage>
        <taxon>Eukaryota</taxon>
        <taxon>Fungi</taxon>
        <taxon>Dikarya</taxon>
        <taxon>Ascomycota</taxon>
        <taxon>Pezizomycotina</taxon>
        <taxon>Sordariomycetes</taxon>
        <taxon>Hypocreomycetidae</taxon>
        <taxon>Hypocreales</taxon>
        <taxon>Nectriaceae</taxon>
        <taxon>Fusarium</taxon>
        <taxon>Fusarium oxysporum species complex</taxon>
    </lineage>
</organism>
<accession>X0B2Q9</accession>
<dbReference type="EMBL" id="JH658723">
    <property type="protein sequence ID" value="EXK76405.1"/>
    <property type="molecule type" value="Genomic_DNA"/>
</dbReference>